<dbReference type="InterPro" id="IPR003657">
    <property type="entry name" value="WRKY_dom"/>
</dbReference>
<dbReference type="GO" id="GO:0043565">
    <property type="term" value="F:sequence-specific DNA binding"/>
    <property type="evidence" value="ECO:0007669"/>
    <property type="project" value="InterPro"/>
</dbReference>
<evidence type="ECO:0000256" key="7">
    <source>
        <dbReference type="SAM" id="MobiDB-lite"/>
    </source>
</evidence>
<keyword evidence="4" id="KW-0804">Transcription</keyword>
<dbReference type="AlphaFoldDB" id="A0A8F1NP14"/>
<comment type="subcellular location">
    <subcellularLocation>
        <location evidence="1">Nucleus</location>
    </subcellularLocation>
</comment>
<sequence length="507" mass="56041">MIMGKDNDRILMINGGDEDDKRVVVNEMNFFAHDDDHHHLKPSDQERSRVESTDDEQGIILNVNTGLNLSTTSTTSEKSNELAIVQADLKEMNIENQRLRGLLNQVNNDYRALQMHLYAIMQRQQISKAGNTPNPEPMMINGEKAAVARQFMDLGQATITEKVDSLEETARSREFSIVESMETGKIKRIFNNGNEIVALDLGKRISERSEEEGSYPDQRAAQQPSDGWCSNKVPRFNNSRDVDEQASQTMSMIRKARVSVRARSEASMISDGCHWRKYGQKMAKGKPFPRAYYRCTMASDCPVRKQVQRCSQDRTILITTYEGNHSHPLPPAALSMASTTSAAASMMLSGSTPSIDGLMNPNFLAKSALPFAPSLASLSASAPFPTITLDLTNNPNASEFQRPIGHFQFHFPSTNYNLPHHNFLPMPHGFGHALINNNQSNFLGFPNSQDQMHATTVNDNISAASAAITADPSFTAALVAAITSVINGNVHQNQNGHNNSTSSDKIE</sequence>
<proteinExistence type="evidence at transcript level"/>
<dbReference type="InterPro" id="IPR044810">
    <property type="entry name" value="WRKY_plant"/>
</dbReference>
<dbReference type="EMBL" id="MW321466">
    <property type="protein sequence ID" value="QWQ79545.1"/>
    <property type="molecule type" value="mRNA"/>
</dbReference>
<evidence type="ECO:0000256" key="1">
    <source>
        <dbReference type="ARBA" id="ARBA00004123"/>
    </source>
</evidence>
<dbReference type="PANTHER" id="PTHR31429:SF81">
    <property type="entry name" value="TRANSCRIPTION FACTOR WRKY FAMILY-RELATED"/>
    <property type="match status" value="1"/>
</dbReference>
<protein>
    <submittedName>
        <fullName evidence="9">WRKY transcription factor protein 27</fullName>
    </submittedName>
</protein>
<dbReference type="FunFam" id="2.20.25.80:FF:000002">
    <property type="entry name" value="probable WRKY transcription factor 31"/>
    <property type="match status" value="1"/>
</dbReference>
<evidence type="ECO:0000313" key="9">
    <source>
        <dbReference type="EMBL" id="QWQ79545.1"/>
    </source>
</evidence>
<dbReference type="SMART" id="SM00774">
    <property type="entry name" value="WRKY"/>
    <property type="match status" value="1"/>
</dbReference>
<evidence type="ECO:0000256" key="6">
    <source>
        <dbReference type="SAM" id="Coils"/>
    </source>
</evidence>
<dbReference type="GO" id="GO:0003700">
    <property type="term" value="F:DNA-binding transcription factor activity"/>
    <property type="evidence" value="ECO:0007669"/>
    <property type="project" value="InterPro"/>
</dbReference>
<dbReference type="Gene3D" id="2.20.25.80">
    <property type="entry name" value="WRKY domain"/>
    <property type="match status" value="1"/>
</dbReference>
<dbReference type="SUPFAM" id="SSF118290">
    <property type="entry name" value="WRKY DNA-binding domain"/>
    <property type="match status" value="1"/>
</dbReference>
<keyword evidence="6" id="KW-0175">Coiled coil</keyword>
<organism evidence="9">
    <name type="scientific">Zanthoxylum armatum</name>
    <dbReference type="NCBI Taxonomy" id="67938"/>
    <lineage>
        <taxon>Eukaryota</taxon>
        <taxon>Viridiplantae</taxon>
        <taxon>Streptophyta</taxon>
        <taxon>Embryophyta</taxon>
        <taxon>Tracheophyta</taxon>
        <taxon>Spermatophyta</taxon>
        <taxon>Magnoliopsida</taxon>
        <taxon>eudicotyledons</taxon>
        <taxon>Gunneridae</taxon>
        <taxon>Pentapetalae</taxon>
        <taxon>rosids</taxon>
        <taxon>malvids</taxon>
        <taxon>Sapindales</taxon>
        <taxon>Rutaceae</taxon>
        <taxon>Zanthoxyloideae</taxon>
        <taxon>Zanthoxylum</taxon>
    </lineage>
</organism>
<evidence type="ECO:0000256" key="3">
    <source>
        <dbReference type="ARBA" id="ARBA00023125"/>
    </source>
</evidence>
<dbReference type="Pfam" id="PF03106">
    <property type="entry name" value="WRKY"/>
    <property type="match status" value="1"/>
</dbReference>
<feature type="coiled-coil region" evidence="6">
    <location>
        <begin position="82"/>
        <end position="109"/>
    </location>
</feature>
<dbReference type="GO" id="GO:0005634">
    <property type="term" value="C:nucleus"/>
    <property type="evidence" value="ECO:0007669"/>
    <property type="project" value="UniProtKB-SubCell"/>
</dbReference>
<dbReference type="PANTHER" id="PTHR31429">
    <property type="entry name" value="WRKY TRANSCRIPTION FACTOR 36-RELATED"/>
    <property type="match status" value="1"/>
</dbReference>
<reference evidence="9" key="1">
    <citation type="submission" date="2020-12" db="EMBL/GenBank/DDBJ databases">
        <authorList>
            <person name="Wang Y."/>
            <person name="Feng F."/>
        </authorList>
    </citation>
    <scope>NUCLEOTIDE SEQUENCE</scope>
</reference>
<feature type="region of interest" description="Disordered" evidence="7">
    <location>
        <begin position="208"/>
        <end position="250"/>
    </location>
</feature>
<evidence type="ECO:0000259" key="8">
    <source>
        <dbReference type="SMART" id="SM00774"/>
    </source>
</evidence>
<feature type="domain" description="WRKY" evidence="8">
    <location>
        <begin position="269"/>
        <end position="329"/>
    </location>
</feature>
<keyword evidence="3" id="KW-0238">DNA-binding</keyword>
<keyword evidence="2" id="KW-0805">Transcription regulation</keyword>
<evidence type="ECO:0000256" key="5">
    <source>
        <dbReference type="ARBA" id="ARBA00023242"/>
    </source>
</evidence>
<keyword evidence="5" id="KW-0539">Nucleus</keyword>
<feature type="compositionally biased region" description="Basic and acidic residues" evidence="7">
    <location>
        <begin position="34"/>
        <end position="52"/>
    </location>
</feature>
<dbReference type="InterPro" id="IPR036576">
    <property type="entry name" value="WRKY_dom_sf"/>
</dbReference>
<feature type="region of interest" description="Disordered" evidence="7">
    <location>
        <begin position="34"/>
        <end position="54"/>
    </location>
</feature>
<evidence type="ECO:0000256" key="2">
    <source>
        <dbReference type="ARBA" id="ARBA00023015"/>
    </source>
</evidence>
<accession>A0A8F1NP14</accession>
<name>A0A8F1NP14_9ROSI</name>
<evidence type="ECO:0000256" key="4">
    <source>
        <dbReference type="ARBA" id="ARBA00023163"/>
    </source>
</evidence>